<keyword evidence="2" id="KW-1185">Reference proteome</keyword>
<protein>
    <recommendedName>
        <fullName evidence="3">DUF2513 domain-containing protein</fullName>
    </recommendedName>
</protein>
<reference evidence="1 2" key="1">
    <citation type="submission" date="2017-06" db="EMBL/GenBank/DDBJ databases">
        <title>Draft genome sequence of anaerobic fermentative bacterium Anaeromicrobium sediminis DY2726D isolated from West Pacific Ocean sediments.</title>
        <authorList>
            <person name="Zeng X."/>
        </authorList>
    </citation>
    <scope>NUCLEOTIDE SEQUENCE [LARGE SCALE GENOMIC DNA]</scope>
    <source>
        <strain evidence="1 2">DY2726D</strain>
    </source>
</reference>
<dbReference type="RefSeq" id="WP_095130646.1">
    <property type="nucleotide sequence ID" value="NZ_NIBG01000001.1"/>
</dbReference>
<name>A0A267MP02_9FIRM</name>
<accession>A0A267MP02</accession>
<dbReference type="Proteomes" id="UP000216024">
    <property type="component" value="Unassembled WGS sequence"/>
</dbReference>
<dbReference type="Pfam" id="PF09639">
    <property type="entry name" value="YjcQ"/>
    <property type="match status" value="1"/>
</dbReference>
<evidence type="ECO:0000313" key="1">
    <source>
        <dbReference type="EMBL" id="PAB61331.1"/>
    </source>
</evidence>
<evidence type="ECO:0008006" key="3">
    <source>
        <dbReference type="Google" id="ProtNLM"/>
    </source>
</evidence>
<dbReference type="InterPro" id="IPR036388">
    <property type="entry name" value="WH-like_DNA-bd_sf"/>
</dbReference>
<proteinExistence type="predicted"/>
<dbReference type="InterPro" id="IPR036390">
    <property type="entry name" value="WH_DNA-bd_sf"/>
</dbReference>
<dbReference type="InterPro" id="IPR018597">
    <property type="entry name" value="Phage_Tuc2009_YjcQ"/>
</dbReference>
<dbReference type="EMBL" id="NIBG01000001">
    <property type="protein sequence ID" value="PAB61331.1"/>
    <property type="molecule type" value="Genomic_DNA"/>
</dbReference>
<sequence length="128" mass="14846">MKLDIKQKVLVSIYLEYQKDIPDMENNINPEIINLDEEKFIIALRKLENEGYIKNFQPYYADDEICDYGIYGLMITRDGIDYIEQKIGIDKTLSGMEKIKYVLGKGAELGWQEIKDIVAKTLVEMTKG</sequence>
<dbReference type="OrthoDB" id="2680576at2"/>
<gene>
    <name evidence="1" type="ORF">CCE28_02555</name>
</gene>
<dbReference type="Gene3D" id="1.10.10.10">
    <property type="entry name" value="Winged helix-like DNA-binding domain superfamily/Winged helix DNA-binding domain"/>
    <property type="match status" value="1"/>
</dbReference>
<organism evidence="1 2">
    <name type="scientific">Anaeromicrobium sediminis</name>
    <dbReference type="NCBI Taxonomy" id="1478221"/>
    <lineage>
        <taxon>Bacteria</taxon>
        <taxon>Bacillati</taxon>
        <taxon>Bacillota</taxon>
        <taxon>Clostridia</taxon>
        <taxon>Peptostreptococcales</taxon>
        <taxon>Thermotaleaceae</taxon>
        <taxon>Anaeromicrobium</taxon>
    </lineage>
</organism>
<dbReference type="AlphaFoldDB" id="A0A267MP02"/>
<comment type="caution">
    <text evidence="1">The sequence shown here is derived from an EMBL/GenBank/DDBJ whole genome shotgun (WGS) entry which is preliminary data.</text>
</comment>
<evidence type="ECO:0000313" key="2">
    <source>
        <dbReference type="Proteomes" id="UP000216024"/>
    </source>
</evidence>
<dbReference type="SUPFAM" id="SSF46785">
    <property type="entry name" value="Winged helix' DNA-binding domain"/>
    <property type="match status" value="1"/>
</dbReference>